<keyword evidence="1" id="KW-0472">Membrane</keyword>
<accession>A0ABX8A4F6</accession>
<name>A0ABX8A4F6_9BRAD</name>
<feature type="transmembrane region" description="Helical" evidence="1">
    <location>
        <begin position="106"/>
        <end position="122"/>
    </location>
</feature>
<protein>
    <submittedName>
        <fullName evidence="2">Uncharacterized protein</fullName>
    </submittedName>
</protein>
<proteinExistence type="predicted"/>
<evidence type="ECO:0000313" key="2">
    <source>
        <dbReference type="EMBL" id="QUS38559.1"/>
    </source>
</evidence>
<evidence type="ECO:0000313" key="3">
    <source>
        <dbReference type="Proteomes" id="UP000682843"/>
    </source>
</evidence>
<dbReference type="RefSeq" id="WP_211912097.1">
    <property type="nucleotide sequence ID" value="NZ_CP036498.1"/>
</dbReference>
<feature type="transmembrane region" description="Helical" evidence="1">
    <location>
        <begin position="66"/>
        <end position="86"/>
    </location>
</feature>
<keyword evidence="1" id="KW-1133">Transmembrane helix</keyword>
<gene>
    <name evidence="2" type="ORF">RPMA_06715</name>
</gene>
<evidence type="ECO:0000256" key="1">
    <source>
        <dbReference type="SAM" id="Phobius"/>
    </source>
</evidence>
<keyword evidence="3" id="KW-1185">Reference proteome</keyword>
<organism evidence="2 3">
    <name type="scientific">Tardiphaga alba</name>
    <dbReference type="NCBI Taxonomy" id="340268"/>
    <lineage>
        <taxon>Bacteria</taxon>
        <taxon>Pseudomonadati</taxon>
        <taxon>Pseudomonadota</taxon>
        <taxon>Alphaproteobacteria</taxon>
        <taxon>Hyphomicrobiales</taxon>
        <taxon>Nitrobacteraceae</taxon>
        <taxon>Tardiphaga</taxon>
    </lineage>
</organism>
<dbReference type="Proteomes" id="UP000682843">
    <property type="component" value="Chromosome"/>
</dbReference>
<keyword evidence="1" id="KW-0812">Transmembrane</keyword>
<dbReference type="EMBL" id="CP036498">
    <property type="protein sequence ID" value="QUS38559.1"/>
    <property type="molecule type" value="Genomic_DNA"/>
</dbReference>
<reference evidence="2 3" key="1">
    <citation type="submission" date="2019-02" db="EMBL/GenBank/DDBJ databases">
        <title>Emended description of the genus Rhodopseudomonas and description of Rhodopseudomonas albus sp. nov., a non-phototrophic, heavy-metal-tolerant bacterium isolated from garden soil.</title>
        <authorList>
            <person name="Bao Z."/>
            <person name="Cao W.W."/>
            <person name="Sato Y."/>
            <person name="Nishizawa T."/>
            <person name="Zhao J."/>
            <person name="Guo Y."/>
            <person name="Ohta H."/>
        </authorList>
    </citation>
    <scope>NUCLEOTIDE SEQUENCE [LARGE SCALE GENOMIC DNA]</scope>
    <source>
        <strain evidence="2 3">SK50-23</strain>
    </source>
</reference>
<sequence>MTVISGLRDMDGSPVEFLKIAPGGFVIVDIDGEQKLVSRARWDALPIWGRTKDAARTRRYGPSHDALVIALIGAVIFLCEIIAWMLRPVMLAWHAIKRHIGVRLRGAASVGYILWPACIAFLN</sequence>